<dbReference type="Proteomes" id="UP000544222">
    <property type="component" value="Unassembled WGS sequence"/>
</dbReference>
<dbReference type="AlphaFoldDB" id="A0A7W5DSL6"/>
<evidence type="ECO:0000256" key="1">
    <source>
        <dbReference type="SAM" id="Coils"/>
    </source>
</evidence>
<keyword evidence="3" id="KW-1185">Reference proteome</keyword>
<dbReference type="RefSeq" id="WP_183413804.1">
    <property type="nucleotide sequence ID" value="NZ_JACHYB010000002.1"/>
</dbReference>
<accession>A0A7W5DSL6</accession>
<dbReference type="EMBL" id="JACHYB010000002">
    <property type="protein sequence ID" value="MBB3188010.1"/>
    <property type="molecule type" value="Genomic_DNA"/>
</dbReference>
<name>A0A7W5DSL6_9PORP</name>
<evidence type="ECO:0000313" key="2">
    <source>
        <dbReference type="EMBL" id="MBB3188010.1"/>
    </source>
</evidence>
<reference evidence="2 3" key="1">
    <citation type="submission" date="2020-08" db="EMBL/GenBank/DDBJ databases">
        <title>Genomic Encyclopedia of Type Strains, Phase IV (KMG-IV): sequencing the most valuable type-strain genomes for metagenomic binning, comparative biology and taxonomic classification.</title>
        <authorList>
            <person name="Goeker M."/>
        </authorList>
    </citation>
    <scope>NUCLEOTIDE SEQUENCE [LARGE SCALE GENOMIC DNA]</scope>
    <source>
        <strain evidence="2 3">DSM 27471</strain>
    </source>
</reference>
<comment type="caution">
    <text evidence="2">The sequence shown here is derived from an EMBL/GenBank/DDBJ whole genome shotgun (WGS) entry which is preliminary data.</text>
</comment>
<keyword evidence="2" id="KW-0282">Flagellum</keyword>
<evidence type="ECO:0000313" key="3">
    <source>
        <dbReference type="Proteomes" id="UP000544222"/>
    </source>
</evidence>
<keyword evidence="2" id="KW-0969">Cilium</keyword>
<keyword evidence="2" id="KW-0966">Cell projection</keyword>
<protein>
    <submittedName>
        <fullName evidence="2">Flagellar motility protein MotE (MotC chaperone)</fullName>
    </submittedName>
</protein>
<sequence length="97" mass="11642">MTNRHQLLIDGFEKKLQTLLQLYTQEKDRNRKLEEELQQRQEEVMQAHKTILELRTDYEDLKMVQILSGNSADREAAHRRISHLVREIDKCLDLLNQ</sequence>
<organism evidence="2 3">
    <name type="scientific">Microbacter margulisiae</name>
    <dbReference type="NCBI Taxonomy" id="1350067"/>
    <lineage>
        <taxon>Bacteria</taxon>
        <taxon>Pseudomonadati</taxon>
        <taxon>Bacteroidota</taxon>
        <taxon>Bacteroidia</taxon>
        <taxon>Bacteroidales</taxon>
        <taxon>Porphyromonadaceae</taxon>
        <taxon>Microbacter</taxon>
    </lineage>
</organism>
<proteinExistence type="predicted"/>
<keyword evidence="1" id="KW-0175">Coiled coil</keyword>
<feature type="coiled-coil region" evidence="1">
    <location>
        <begin position="16"/>
        <end position="50"/>
    </location>
</feature>
<gene>
    <name evidence="2" type="ORF">FHX64_002208</name>
</gene>